<name>A0A0W0S672_9GAMM</name>
<keyword evidence="6" id="KW-1185">Reference proteome</keyword>
<evidence type="ECO:0000256" key="1">
    <source>
        <dbReference type="SAM" id="SignalP"/>
    </source>
</evidence>
<reference evidence="4 6" key="2">
    <citation type="submission" date="2018-12" db="EMBL/GenBank/DDBJ databases">
        <authorList>
            <consortium name="Pathogen Informatics"/>
        </authorList>
    </citation>
    <scope>NUCLEOTIDE SEQUENCE [LARGE SCALE GENOMIC DNA]</scope>
    <source>
        <strain evidence="4 6">NCTC11976</strain>
    </source>
</reference>
<dbReference type="EMBL" id="LR134173">
    <property type="protein sequence ID" value="VEB36246.1"/>
    <property type="molecule type" value="Genomic_DNA"/>
</dbReference>
<dbReference type="PATRIC" id="fig|28084.5.peg.1050"/>
<dbReference type="PROSITE" id="PS51257">
    <property type="entry name" value="PROKAR_LIPOPROTEIN"/>
    <property type="match status" value="1"/>
</dbReference>
<evidence type="ECO:0000259" key="2">
    <source>
        <dbReference type="PROSITE" id="PS50914"/>
    </source>
</evidence>
<organism evidence="3 5">
    <name type="scientific">Legionella cherrii</name>
    <dbReference type="NCBI Taxonomy" id="28084"/>
    <lineage>
        <taxon>Bacteria</taxon>
        <taxon>Pseudomonadati</taxon>
        <taxon>Pseudomonadota</taxon>
        <taxon>Gammaproteobacteria</taxon>
        <taxon>Legionellales</taxon>
        <taxon>Legionellaceae</taxon>
        <taxon>Legionella</taxon>
    </lineage>
</organism>
<feature type="domain" description="BON" evidence="2">
    <location>
        <begin position="34"/>
        <end position="102"/>
    </location>
</feature>
<reference evidence="3 5" key="1">
    <citation type="submission" date="2015-11" db="EMBL/GenBank/DDBJ databases">
        <title>Genomic analysis of 38 Legionella species identifies large and diverse effector repertoires.</title>
        <authorList>
            <person name="Burstein D."/>
            <person name="Amaro F."/>
            <person name="Zusman T."/>
            <person name="Lifshitz Z."/>
            <person name="Cohen O."/>
            <person name="Gilbert J.A."/>
            <person name="Pupko T."/>
            <person name="Shuman H.A."/>
            <person name="Segal G."/>
        </authorList>
    </citation>
    <scope>NUCLEOTIDE SEQUENCE [LARGE SCALE GENOMIC DNA]</scope>
    <source>
        <strain evidence="3 5">ORW</strain>
    </source>
</reference>
<protein>
    <submittedName>
        <fullName evidence="3">Lipoprotein</fullName>
    </submittedName>
</protein>
<sequence length="102" mass="10970">MRNSLKMLFVGLFTILITACVASPGTESTGEFLDSSTTTTKVKATLVNQLGRTGLAVQVKTFKDEVQLSGFVATPRLKQRAGMIAASVDGVRKVRNDIIVRP</sequence>
<dbReference type="Gene3D" id="3.30.1340.30">
    <property type="match status" value="1"/>
</dbReference>
<dbReference type="OrthoDB" id="7360581at2"/>
<keyword evidence="3" id="KW-0449">Lipoprotein</keyword>
<accession>A0A0W0S672</accession>
<dbReference type="PROSITE" id="PS50914">
    <property type="entry name" value="BON"/>
    <property type="match status" value="1"/>
</dbReference>
<dbReference type="Proteomes" id="UP000054921">
    <property type="component" value="Unassembled WGS sequence"/>
</dbReference>
<dbReference type="RefSeq" id="WP_028382241.1">
    <property type="nucleotide sequence ID" value="NZ_CAAAIT010000002.1"/>
</dbReference>
<dbReference type="EMBL" id="LNXW01000013">
    <property type="protein sequence ID" value="KTC78952.1"/>
    <property type="molecule type" value="Genomic_DNA"/>
</dbReference>
<feature type="chain" id="PRO_5030019444" evidence="1">
    <location>
        <begin position="23"/>
        <end position="102"/>
    </location>
</feature>
<dbReference type="STRING" id="28084.Lche_0972"/>
<gene>
    <name evidence="4" type="primary">osmY_1</name>
    <name evidence="3" type="ORF">Lche_0972</name>
    <name evidence="4" type="ORF">NCTC11976_01612</name>
</gene>
<evidence type="ECO:0000313" key="4">
    <source>
        <dbReference type="EMBL" id="VEB36246.1"/>
    </source>
</evidence>
<evidence type="ECO:0000313" key="6">
    <source>
        <dbReference type="Proteomes" id="UP000277577"/>
    </source>
</evidence>
<dbReference type="InterPro" id="IPR007055">
    <property type="entry name" value="BON_dom"/>
</dbReference>
<keyword evidence="1" id="KW-0732">Signal</keyword>
<feature type="signal peptide" evidence="1">
    <location>
        <begin position="1"/>
        <end position="22"/>
    </location>
</feature>
<dbReference type="Proteomes" id="UP000277577">
    <property type="component" value="Chromosome"/>
</dbReference>
<proteinExistence type="predicted"/>
<evidence type="ECO:0000313" key="3">
    <source>
        <dbReference type="EMBL" id="KTC78952.1"/>
    </source>
</evidence>
<evidence type="ECO:0000313" key="5">
    <source>
        <dbReference type="Proteomes" id="UP000054921"/>
    </source>
</evidence>
<dbReference type="Pfam" id="PF04972">
    <property type="entry name" value="BON"/>
    <property type="match status" value="1"/>
</dbReference>
<dbReference type="AlphaFoldDB" id="A0A0W0S672"/>